<comment type="catalytic activity">
    <reaction evidence="6">
        <text>O-phospho-L-threonyl-[protein] + H2O = L-threonyl-[protein] + phosphate</text>
        <dbReference type="Rhea" id="RHEA:47004"/>
        <dbReference type="Rhea" id="RHEA-COMP:11060"/>
        <dbReference type="Rhea" id="RHEA-COMP:11605"/>
        <dbReference type="ChEBI" id="CHEBI:15377"/>
        <dbReference type="ChEBI" id="CHEBI:30013"/>
        <dbReference type="ChEBI" id="CHEBI:43474"/>
        <dbReference type="ChEBI" id="CHEBI:61977"/>
        <dbReference type="EC" id="3.1.3.16"/>
    </reaction>
</comment>
<dbReference type="Gene3D" id="3.90.190.10">
    <property type="entry name" value="Protein tyrosine phosphatase superfamily"/>
    <property type="match status" value="1"/>
</dbReference>
<dbReference type="InterPro" id="IPR020422">
    <property type="entry name" value="TYR_PHOSPHATASE_DUAL_dom"/>
</dbReference>
<evidence type="ECO:0000256" key="4">
    <source>
        <dbReference type="ARBA" id="ARBA00022912"/>
    </source>
</evidence>
<dbReference type="EMBL" id="KN822124">
    <property type="protein sequence ID" value="KIM56010.1"/>
    <property type="molecule type" value="Genomic_DNA"/>
</dbReference>
<dbReference type="PRINTS" id="PR01908">
    <property type="entry name" value="ADSPHPHTASE"/>
</dbReference>
<dbReference type="InterPro" id="IPR016130">
    <property type="entry name" value="Tyr_Pase_AS"/>
</dbReference>
<evidence type="ECO:0000256" key="1">
    <source>
        <dbReference type="ARBA" id="ARBA00008601"/>
    </source>
</evidence>
<keyword evidence="4" id="KW-0904">Protein phosphatase</keyword>
<name>A0A0C3D5C8_9AGAM</name>
<feature type="domain" description="Tyrosine-protein phosphatase" evidence="8">
    <location>
        <begin position="36"/>
        <end position="181"/>
    </location>
</feature>
<gene>
    <name evidence="10" type="ORF">SCLCIDRAFT_17259</name>
</gene>
<dbReference type="Proteomes" id="UP000053989">
    <property type="component" value="Unassembled WGS sequence"/>
</dbReference>
<dbReference type="PROSITE" id="PS50054">
    <property type="entry name" value="TYR_PHOSPHATASE_DUAL"/>
    <property type="match status" value="1"/>
</dbReference>
<dbReference type="InterPro" id="IPR020405">
    <property type="entry name" value="Atypical_DUSP_subfamA"/>
</dbReference>
<dbReference type="PROSITE" id="PS00383">
    <property type="entry name" value="TYR_PHOSPHATASE_1"/>
    <property type="match status" value="1"/>
</dbReference>
<dbReference type="GO" id="GO:0004722">
    <property type="term" value="F:protein serine/threonine phosphatase activity"/>
    <property type="evidence" value="ECO:0007669"/>
    <property type="project" value="UniProtKB-EC"/>
</dbReference>
<evidence type="ECO:0000256" key="5">
    <source>
        <dbReference type="ARBA" id="ARBA00047761"/>
    </source>
</evidence>
<evidence type="ECO:0000259" key="9">
    <source>
        <dbReference type="PROSITE" id="PS50056"/>
    </source>
</evidence>
<dbReference type="HOGENOM" id="CLU_027074_9_0_1"/>
<keyword evidence="3" id="KW-0378">Hydrolase</keyword>
<dbReference type="PANTHER" id="PTHR45682">
    <property type="entry name" value="AGAP008228-PA"/>
    <property type="match status" value="1"/>
</dbReference>
<dbReference type="InterPro" id="IPR000387">
    <property type="entry name" value="Tyr_Pase_dom"/>
</dbReference>
<dbReference type="InParanoid" id="A0A0C3D5C8"/>
<dbReference type="GO" id="GO:0008138">
    <property type="term" value="F:protein tyrosine/serine/threonine phosphatase activity"/>
    <property type="evidence" value="ECO:0007669"/>
    <property type="project" value="InterPro"/>
</dbReference>
<organism evidence="10 11">
    <name type="scientific">Scleroderma citrinum Foug A</name>
    <dbReference type="NCBI Taxonomy" id="1036808"/>
    <lineage>
        <taxon>Eukaryota</taxon>
        <taxon>Fungi</taxon>
        <taxon>Dikarya</taxon>
        <taxon>Basidiomycota</taxon>
        <taxon>Agaricomycotina</taxon>
        <taxon>Agaricomycetes</taxon>
        <taxon>Agaricomycetidae</taxon>
        <taxon>Boletales</taxon>
        <taxon>Sclerodermatineae</taxon>
        <taxon>Sclerodermataceae</taxon>
        <taxon>Scleroderma</taxon>
    </lineage>
</organism>
<dbReference type="GO" id="GO:0005737">
    <property type="term" value="C:cytoplasm"/>
    <property type="evidence" value="ECO:0007669"/>
    <property type="project" value="TreeGrafter"/>
</dbReference>
<feature type="domain" description="Tyrosine specific protein phosphatases" evidence="9">
    <location>
        <begin position="103"/>
        <end position="159"/>
    </location>
</feature>
<evidence type="ECO:0000256" key="6">
    <source>
        <dbReference type="ARBA" id="ARBA00048336"/>
    </source>
</evidence>
<accession>A0A0C3D5C8</accession>
<comment type="similarity">
    <text evidence="1">Belongs to the protein-tyrosine phosphatase family. Non-receptor class dual specificity subfamily.</text>
</comment>
<dbReference type="Pfam" id="PF00782">
    <property type="entry name" value="DSPc"/>
    <property type="match status" value="1"/>
</dbReference>
<feature type="active site" description="Phosphocysteine intermediate" evidence="7">
    <location>
        <position position="125"/>
    </location>
</feature>
<dbReference type="SMART" id="SM00195">
    <property type="entry name" value="DSPc"/>
    <property type="match status" value="1"/>
</dbReference>
<dbReference type="AlphaFoldDB" id="A0A0C3D5C8"/>
<dbReference type="OrthoDB" id="2017893at2759"/>
<proteinExistence type="inferred from homology"/>
<evidence type="ECO:0000256" key="7">
    <source>
        <dbReference type="PIRSR" id="PIRSR620405-1"/>
    </source>
</evidence>
<dbReference type="InterPro" id="IPR029021">
    <property type="entry name" value="Prot-tyrosine_phosphatase-like"/>
</dbReference>
<sequence length="203" mass="23132">MPTRSYHTFPTTSWQAALIQKATGRPTTCADKPCWRMATPITKRLYLSDVFTARIPGNLNRLGITHVVSAMEEDVSRSFDRGVLVMHVPIKDSPSTDLSVWFDRVVEFIGRALDSHRSHKVLVHCAQGISRSAILVCAYLVATAHMRALEAIEYVQAKRAVVAPNLGFRHQLVLWAHNLEQEKRWRARKAVFNALWLRRRVGY</sequence>
<keyword evidence="11" id="KW-1185">Reference proteome</keyword>
<dbReference type="PANTHER" id="PTHR45682:SF1">
    <property type="entry name" value="DUAL SPECIFICITY PROTEIN PHOSPHATASE 3"/>
    <property type="match status" value="1"/>
</dbReference>
<dbReference type="GO" id="GO:0043409">
    <property type="term" value="P:negative regulation of MAPK cascade"/>
    <property type="evidence" value="ECO:0007669"/>
    <property type="project" value="TreeGrafter"/>
</dbReference>
<protein>
    <recommendedName>
        <fullName evidence="2">protein-serine/threonine phosphatase</fullName>
        <ecNumber evidence="2">3.1.3.16</ecNumber>
    </recommendedName>
</protein>
<dbReference type="CDD" id="cd14498">
    <property type="entry name" value="DSP"/>
    <property type="match status" value="1"/>
</dbReference>
<dbReference type="InterPro" id="IPR000340">
    <property type="entry name" value="Dual-sp_phosphatase_cat-dom"/>
</dbReference>
<dbReference type="PROSITE" id="PS50056">
    <property type="entry name" value="TYR_PHOSPHATASE_2"/>
    <property type="match status" value="1"/>
</dbReference>
<evidence type="ECO:0000313" key="10">
    <source>
        <dbReference type="EMBL" id="KIM56010.1"/>
    </source>
</evidence>
<evidence type="ECO:0000313" key="11">
    <source>
        <dbReference type="Proteomes" id="UP000053989"/>
    </source>
</evidence>
<dbReference type="EC" id="3.1.3.16" evidence="2"/>
<evidence type="ECO:0000256" key="3">
    <source>
        <dbReference type="ARBA" id="ARBA00022801"/>
    </source>
</evidence>
<dbReference type="STRING" id="1036808.A0A0C3D5C8"/>
<reference evidence="10 11" key="1">
    <citation type="submission" date="2014-04" db="EMBL/GenBank/DDBJ databases">
        <authorList>
            <consortium name="DOE Joint Genome Institute"/>
            <person name="Kuo A."/>
            <person name="Kohler A."/>
            <person name="Nagy L.G."/>
            <person name="Floudas D."/>
            <person name="Copeland A."/>
            <person name="Barry K.W."/>
            <person name="Cichocki N."/>
            <person name="Veneault-Fourrey C."/>
            <person name="LaButti K."/>
            <person name="Lindquist E.A."/>
            <person name="Lipzen A."/>
            <person name="Lundell T."/>
            <person name="Morin E."/>
            <person name="Murat C."/>
            <person name="Sun H."/>
            <person name="Tunlid A."/>
            <person name="Henrissat B."/>
            <person name="Grigoriev I.V."/>
            <person name="Hibbett D.S."/>
            <person name="Martin F."/>
            <person name="Nordberg H.P."/>
            <person name="Cantor M.N."/>
            <person name="Hua S.X."/>
        </authorList>
    </citation>
    <scope>NUCLEOTIDE SEQUENCE [LARGE SCALE GENOMIC DNA]</scope>
    <source>
        <strain evidence="10 11">Foug A</strain>
    </source>
</reference>
<comment type="catalytic activity">
    <reaction evidence="5">
        <text>O-phospho-L-seryl-[protein] + H2O = L-seryl-[protein] + phosphate</text>
        <dbReference type="Rhea" id="RHEA:20629"/>
        <dbReference type="Rhea" id="RHEA-COMP:9863"/>
        <dbReference type="Rhea" id="RHEA-COMP:11604"/>
        <dbReference type="ChEBI" id="CHEBI:15377"/>
        <dbReference type="ChEBI" id="CHEBI:29999"/>
        <dbReference type="ChEBI" id="CHEBI:43474"/>
        <dbReference type="ChEBI" id="CHEBI:83421"/>
        <dbReference type="EC" id="3.1.3.16"/>
    </reaction>
</comment>
<evidence type="ECO:0000256" key="2">
    <source>
        <dbReference type="ARBA" id="ARBA00013081"/>
    </source>
</evidence>
<dbReference type="GO" id="GO:0033549">
    <property type="term" value="F:MAP kinase phosphatase activity"/>
    <property type="evidence" value="ECO:0007669"/>
    <property type="project" value="TreeGrafter"/>
</dbReference>
<evidence type="ECO:0000259" key="8">
    <source>
        <dbReference type="PROSITE" id="PS50054"/>
    </source>
</evidence>
<reference evidence="11" key="2">
    <citation type="submission" date="2015-01" db="EMBL/GenBank/DDBJ databases">
        <title>Evolutionary Origins and Diversification of the Mycorrhizal Mutualists.</title>
        <authorList>
            <consortium name="DOE Joint Genome Institute"/>
            <consortium name="Mycorrhizal Genomics Consortium"/>
            <person name="Kohler A."/>
            <person name="Kuo A."/>
            <person name="Nagy L.G."/>
            <person name="Floudas D."/>
            <person name="Copeland A."/>
            <person name="Barry K.W."/>
            <person name="Cichocki N."/>
            <person name="Veneault-Fourrey C."/>
            <person name="LaButti K."/>
            <person name="Lindquist E.A."/>
            <person name="Lipzen A."/>
            <person name="Lundell T."/>
            <person name="Morin E."/>
            <person name="Murat C."/>
            <person name="Riley R."/>
            <person name="Ohm R."/>
            <person name="Sun H."/>
            <person name="Tunlid A."/>
            <person name="Henrissat B."/>
            <person name="Grigoriev I.V."/>
            <person name="Hibbett D.S."/>
            <person name="Martin F."/>
        </authorList>
    </citation>
    <scope>NUCLEOTIDE SEQUENCE [LARGE SCALE GENOMIC DNA]</scope>
    <source>
        <strain evidence="11">Foug A</strain>
    </source>
</reference>
<dbReference type="SUPFAM" id="SSF52799">
    <property type="entry name" value="(Phosphotyrosine protein) phosphatases II"/>
    <property type="match status" value="1"/>
</dbReference>